<evidence type="ECO:0000256" key="1">
    <source>
        <dbReference type="ARBA" id="ARBA00006499"/>
    </source>
</evidence>
<evidence type="ECO:0000313" key="4">
    <source>
        <dbReference type="EMBL" id="XDI04963.1"/>
    </source>
</evidence>
<protein>
    <submittedName>
        <fullName evidence="4">Alpha/beta hydrolase</fullName>
    </submittedName>
</protein>
<evidence type="ECO:0000256" key="2">
    <source>
        <dbReference type="ARBA" id="ARBA00022801"/>
    </source>
</evidence>
<keyword evidence="2 4" id="KW-0378">Hydrolase</keyword>
<dbReference type="GO" id="GO:0016787">
    <property type="term" value="F:hydrolase activity"/>
    <property type="evidence" value="ECO:0007669"/>
    <property type="project" value="UniProtKB-KW"/>
</dbReference>
<reference evidence="4" key="1">
    <citation type="submission" date="2024-05" db="EMBL/GenBank/DDBJ databases">
        <title>Herbiconiux sp. A18JL235.</title>
        <authorList>
            <person name="Zhang G."/>
        </authorList>
    </citation>
    <scope>NUCLEOTIDE SEQUENCE</scope>
    <source>
        <strain evidence="4">A18JL235</strain>
    </source>
</reference>
<dbReference type="Gene3D" id="3.40.50.1820">
    <property type="entry name" value="alpha/beta hydrolase"/>
    <property type="match status" value="1"/>
</dbReference>
<dbReference type="InterPro" id="IPR050565">
    <property type="entry name" value="LYPA1-2/EST-like"/>
</dbReference>
<organism evidence="4">
    <name type="scientific">Herbiconiux sp. A18JL235</name>
    <dbReference type="NCBI Taxonomy" id="3152363"/>
    <lineage>
        <taxon>Bacteria</taxon>
        <taxon>Bacillati</taxon>
        <taxon>Actinomycetota</taxon>
        <taxon>Actinomycetes</taxon>
        <taxon>Micrococcales</taxon>
        <taxon>Microbacteriaceae</taxon>
        <taxon>Herbiconiux</taxon>
    </lineage>
</organism>
<dbReference type="InterPro" id="IPR029058">
    <property type="entry name" value="AB_hydrolase_fold"/>
</dbReference>
<feature type="domain" description="Phospholipase/carboxylesterase/thioesterase" evidence="3">
    <location>
        <begin position="25"/>
        <end position="223"/>
    </location>
</feature>
<dbReference type="RefSeq" id="WP_368497340.1">
    <property type="nucleotide sequence ID" value="NZ_CP162511.1"/>
</dbReference>
<dbReference type="PANTHER" id="PTHR10655:SF17">
    <property type="entry name" value="LYSOPHOSPHOLIPASE-LIKE PROTEIN 1"/>
    <property type="match status" value="1"/>
</dbReference>
<dbReference type="PANTHER" id="PTHR10655">
    <property type="entry name" value="LYSOPHOSPHOLIPASE-RELATED"/>
    <property type="match status" value="1"/>
</dbReference>
<comment type="similarity">
    <text evidence="1">Belongs to the AB hydrolase superfamily. AB hydrolase 2 family.</text>
</comment>
<proteinExistence type="inferred from homology"/>
<gene>
    <name evidence="4" type="ORF">ABFY20_16755</name>
</gene>
<dbReference type="Pfam" id="PF02230">
    <property type="entry name" value="Abhydrolase_2"/>
    <property type="match status" value="1"/>
</dbReference>
<dbReference type="AlphaFoldDB" id="A0AB39BFM1"/>
<sequence length="232" mass="24400">MNANDDQVTIDDDAVVWSVATEEISERLAEQPLVVVMHGRGSHENDLAQLFPFLPAGCVYASLRAPLSGAPYGMGGFTWFTASGAHGPERASVDDAVAAVIAWLGRAEGRFGAPPAIAALGFSQGGMMSVELMRAAPHRLAAAVNLSGASAHGPVGGDEVLTERRPPLFWGRDAADPIIDAAAIARTEEFVPGHFDVTARLYPGIAHSISREELVEVSAFLSEALRLDGSVD</sequence>
<name>A0AB39BFM1_9MICO</name>
<dbReference type="EMBL" id="CP162511">
    <property type="protein sequence ID" value="XDI04963.1"/>
    <property type="molecule type" value="Genomic_DNA"/>
</dbReference>
<dbReference type="InterPro" id="IPR003140">
    <property type="entry name" value="PLipase/COase/thioEstase"/>
</dbReference>
<evidence type="ECO:0000259" key="3">
    <source>
        <dbReference type="Pfam" id="PF02230"/>
    </source>
</evidence>
<accession>A0AB39BFM1</accession>
<dbReference type="SUPFAM" id="SSF53474">
    <property type="entry name" value="alpha/beta-Hydrolases"/>
    <property type="match status" value="1"/>
</dbReference>